<dbReference type="Proteomes" id="UP000789860">
    <property type="component" value="Unassembled WGS sequence"/>
</dbReference>
<dbReference type="EMBL" id="CAJVPM010003532">
    <property type="protein sequence ID" value="CAG8502585.1"/>
    <property type="molecule type" value="Genomic_DNA"/>
</dbReference>
<evidence type="ECO:0000313" key="2">
    <source>
        <dbReference type="Proteomes" id="UP000789860"/>
    </source>
</evidence>
<comment type="caution">
    <text evidence="1">The sequence shown here is derived from an EMBL/GenBank/DDBJ whole genome shotgun (WGS) entry which is preliminary data.</text>
</comment>
<proteinExistence type="predicted"/>
<name>A0ACA9L2Y4_9GLOM</name>
<organism evidence="1 2">
    <name type="scientific">Scutellospora calospora</name>
    <dbReference type="NCBI Taxonomy" id="85575"/>
    <lineage>
        <taxon>Eukaryota</taxon>
        <taxon>Fungi</taxon>
        <taxon>Fungi incertae sedis</taxon>
        <taxon>Mucoromycota</taxon>
        <taxon>Glomeromycotina</taxon>
        <taxon>Glomeromycetes</taxon>
        <taxon>Diversisporales</taxon>
        <taxon>Gigasporaceae</taxon>
        <taxon>Scutellospora</taxon>
    </lineage>
</organism>
<gene>
    <name evidence="1" type="ORF">SCALOS_LOCUS3309</name>
</gene>
<feature type="non-terminal residue" evidence="1">
    <location>
        <position position="1"/>
    </location>
</feature>
<protein>
    <submittedName>
        <fullName evidence="1">3040_t:CDS:1</fullName>
    </submittedName>
</protein>
<evidence type="ECO:0000313" key="1">
    <source>
        <dbReference type="EMBL" id="CAG8502585.1"/>
    </source>
</evidence>
<reference evidence="1" key="1">
    <citation type="submission" date="2021-06" db="EMBL/GenBank/DDBJ databases">
        <authorList>
            <person name="Kallberg Y."/>
            <person name="Tangrot J."/>
            <person name="Rosling A."/>
        </authorList>
    </citation>
    <scope>NUCLEOTIDE SEQUENCE</scope>
    <source>
        <strain evidence="1">AU212A</strain>
    </source>
</reference>
<accession>A0ACA9L2Y4</accession>
<keyword evidence="2" id="KW-1185">Reference proteome</keyword>
<sequence length="126" mass="14808">NVQKSPQKFNFLTYFENDQKNIQLKTENDSDQIHQIVNNELNELLCELLKVFFDSTNRGNVFSQISKVIIKIIEDNNQTTKNIFAYLKKYQDLNPDLRCLLNNGHKDALNQLNNFSQGQKIINFLR</sequence>